<evidence type="ECO:0000313" key="2">
    <source>
        <dbReference type="EMBL" id="KAG2388983.1"/>
    </source>
</evidence>
<organism evidence="2 3">
    <name type="scientific">Naegleria lovaniensis</name>
    <name type="common">Amoeba</name>
    <dbReference type="NCBI Taxonomy" id="51637"/>
    <lineage>
        <taxon>Eukaryota</taxon>
        <taxon>Discoba</taxon>
        <taxon>Heterolobosea</taxon>
        <taxon>Tetramitia</taxon>
        <taxon>Eutetramitia</taxon>
        <taxon>Vahlkampfiidae</taxon>
        <taxon>Naegleria</taxon>
    </lineage>
</organism>
<dbReference type="Proteomes" id="UP000816034">
    <property type="component" value="Unassembled WGS sequence"/>
</dbReference>
<dbReference type="Gene3D" id="2.60.60.30">
    <property type="entry name" value="sav2460 like domains"/>
    <property type="match status" value="1"/>
</dbReference>
<dbReference type="SMART" id="SM00239">
    <property type="entry name" value="C2"/>
    <property type="match status" value="1"/>
</dbReference>
<name>A0AA88GYZ9_NAELO</name>
<dbReference type="GeneID" id="68106836"/>
<comment type="caution">
    <text evidence="2">The sequence shown here is derived from an EMBL/GenBank/DDBJ whole genome shotgun (WGS) entry which is preliminary data.</text>
</comment>
<dbReference type="InterPro" id="IPR000008">
    <property type="entry name" value="C2_dom"/>
</dbReference>
<evidence type="ECO:0000259" key="1">
    <source>
        <dbReference type="PROSITE" id="PS50004"/>
    </source>
</evidence>
<dbReference type="Pfam" id="PF00168">
    <property type="entry name" value="C2"/>
    <property type="match status" value="1"/>
</dbReference>
<evidence type="ECO:0000313" key="3">
    <source>
        <dbReference type="Proteomes" id="UP000816034"/>
    </source>
</evidence>
<dbReference type="RefSeq" id="XP_044552975.1">
    <property type="nucleotide sequence ID" value="XM_044690364.1"/>
</dbReference>
<feature type="domain" description="C2" evidence="1">
    <location>
        <begin position="902"/>
        <end position="1030"/>
    </location>
</feature>
<gene>
    <name evidence="2" type="ORF">C9374_014383</name>
</gene>
<sequence length="1054" mass="119084">MQRVNSPVIGPTSCTITLQDAIEIRVSYLSQHENSTLTIGCLQLNEFGFLTDVLFDASSSSSLNPLFQLSNYHNTLRIPSAHQQCVQSDPYGFEYTQSICVKPNLAHLFSTPKEPLDNGMKLFLKDFKKQPMKANTFVDALYPSKVDTMRKLQLGNSEELMNQVADPMRSYRGRTKCIVIYFEGEFDKVLSPRSNVTIECGTVVLTSDSKESFTSIGKLVIPSSSFINVNRLDSSSGVFLGAILKVEGNHQDVVSTPREAISGNCSLELIGTNLSANSTSIMDAYNNGLIHSSLKKVFSNEEAKAVIEKPYKYFELKKFNSIILSTSHFNTEERFTFEIKHGIVGKNFTINSKAILLDNTNYVVGQVGDSISSNDDIPSISVRSDSLTDYTFSIDLNQVPEPVEKILFVSYIKGGVDTNFVRVNDSVLNVYNSQDELVTSIMATPGAETTLIFGVLHKLPYKSSKTRWELFNMDQYTDEHGSLGAYRYAVRHLPIVSPMNDKHDGENTFSEHNPIFRNKGGIPFSPTQPLQLRLKLGKRLPPFLSENETTCNVSICYFDPLGYYVHQENAKLIKNKFTPQFKLNMKEDIADCVHTAFIKVSLKLPQITLNDEPSRYEDIDVENESPKRIFSHQHVASILDEQFKLLLSVEHNVNEYGFIVHEFEKNEQEAKMTTENMSNETVIKPLFETNVVLIKLEKIDNSSIWKFTPIRNLVPNDSLTWAQIVKQRYLAALVKAREPTTVLALNTAKTLPLTSDVNFKGKFTHVLCMERSENVTYKPKINILTPTSFLELNDRGNNACSSVQIITNPDKFYLCGENSIFEVAFQEFDFTDVLETVLNLELMHDLNDQTSQSLISLKLFDLKTRTETFKIEINPSSSNWKNNGDVLSVLAILKDLSRKMIQFKRISVLNEKNYSLFMSPKTIKVTIEKAEILISNIKEPKAYVACKFSDGKSLGAKKNCLYSTQVCSKSYSPSWNETFEIPIIAGLRNDKRSLVVHILSAKKFKSDLYLGCVTLPMQKLVPGSYVYPIEVNPLENQVENIKGNMHLSFEFKWD</sequence>
<dbReference type="AlphaFoldDB" id="A0AA88GYZ9"/>
<dbReference type="InterPro" id="IPR035892">
    <property type="entry name" value="C2_domain_sf"/>
</dbReference>
<dbReference type="Gene3D" id="2.60.40.150">
    <property type="entry name" value="C2 domain"/>
    <property type="match status" value="1"/>
</dbReference>
<dbReference type="PROSITE" id="PS50004">
    <property type="entry name" value="C2"/>
    <property type="match status" value="1"/>
</dbReference>
<reference evidence="2 3" key="1">
    <citation type="journal article" date="2018" name="BMC Genomics">
        <title>The genome of Naegleria lovaniensis, the basis for a comparative approach to unravel pathogenicity factors of the human pathogenic amoeba N. fowleri.</title>
        <authorList>
            <person name="Liechti N."/>
            <person name="Schurch N."/>
            <person name="Bruggmann R."/>
            <person name="Wittwer M."/>
        </authorList>
    </citation>
    <scope>NUCLEOTIDE SEQUENCE [LARGE SCALE GENOMIC DNA]</scope>
    <source>
        <strain evidence="2 3">ATCC 30569</strain>
    </source>
</reference>
<keyword evidence="3" id="KW-1185">Reference proteome</keyword>
<proteinExistence type="predicted"/>
<dbReference type="SUPFAM" id="SSF49562">
    <property type="entry name" value="C2 domain (Calcium/lipid-binding domain, CaLB)"/>
    <property type="match status" value="1"/>
</dbReference>
<dbReference type="CDD" id="cd00030">
    <property type="entry name" value="C2"/>
    <property type="match status" value="1"/>
</dbReference>
<protein>
    <recommendedName>
        <fullName evidence="1">C2 domain-containing protein</fullName>
    </recommendedName>
</protein>
<dbReference type="EMBL" id="PYSW02000008">
    <property type="protein sequence ID" value="KAG2388983.1"/>
    <property type="molecule type" value="Genomic_DNA"/>
</dbReference>
<accession>A0AA88GYZ9</accession>